<dbReference type="InterPro" id="IPR027417">
    <property type="entry name" value="P-loop_NTPase"/>
</dbReference>
<proteinExistence type="inferred from homology"/>
<keyword evidence="3 9" id="KW-0227">DNA damage</keyword>
<dbReference type="Gene3D" id="3.40.50.11180">
    <property type="match status" value="1"/>
</dbReference>
<dbReference type="InterPro" id="IPR005118">
    <property type="entry name" value="TRCF_C"/>
</dbReference>
<keyword evidence="6 9" id="KW-0067">ATP-binding</keyword>
<dbReference type="SMART" id="SM00487">
    <property type="entry name" value="DEXDc"/>
    <property type="match status" value="1"/>
</dbReference>
<dbReference type="EMBL" id="JABXWD010000141">
    <property type="protein sequence ID" value="MBV6341715.1"/>
    <property type="molecule type" value="Genomic_DNA"/>
</dbReference>
<dbReference type="NCBIfam" id="TIGR00580">
    <property type="entry name" value="mfd"/>
    <property type="match status" value="1"/>
</dbReference>
<gene>
    <name evidence="9 12" type="primary">mfd</name>
    <name evidence="12" type="ORF">HWQ67_08960</name>
</gene>
<evidence type="ECO:0000256" key="9">
    <source>
        <dbReference type="HAMAP-Rule" id="MF_00969"/>
    </source>
</evidence>
<dbReference type="SUPFAM" id="SSF52540">
    <property type="entry name" value="P-loop containing nucleoside triphosphate hydrolases"/>
    <property type="match status" value="4"/>
</dbReference>
<evidence type="ECO:0000256" key="8">
    <source>
        <dbReference type="ARBA" id="ARBA00023204"/>
    </source>
</evidence>
<evidence type="ECO:0000256" key="4">
    <source>
        <dbReference type="ARBA" id="ARBA00022801"/>
    </source>
</evidence>
<comment type="similarity">
    <text evidence="9">In the N-terminal section; belongs to the UvrB family.</text>
</comment>
<dbReference type="Pfam" id="PF00270">
    <property type="entry name" value="DEAD"/>
    <property type="match status" value="1"/>
</dbReference>
<reference evidence="12 13" key="1">
    <citation type="journal article" date="2020" name="J Geophys Res Biogeosci">
        <title>Magnetotaxis as an Adaptation to Enable Bacterial Shuttling of Microbial Sulfur and Sulfur Cycling Across Aquatic Oxic#Anoxic Interfaces.</title>
        <authorList>
            <person name="Li J."/>
            <person name="Liu P."/>
            <person name="Wang J."/>
            <person name="Roberts A.P."/>
            <person name="Pan Y."/>
        </authorList>
    </citation>
    <scope>NUCLEOTIDE SEQUENCE [LARGE SCALE GENOMIC DNA]</scope>
    <source>
        <strain evidence="12 13">MYR-1_YQ</strain>
    </source>
</reference>
<keyword evidence="8 9" id="KW-0234">DNA repair</keyword>
<dbReference type="Gene3D" id="3.40.50.300">
    <property type="entry name" value="P-loop containing nucleotide triphosphate hydrolases"/>
    <property type="match status" value="2"/>
</dbReference>
<feature type="domain" description="Helicase ATP-binding" evidence="10">
    <location>
        <begin position="533"/>
        <end position="694"/>
    </location>
</feature>
<dbReference type="EC" id="3.6.4.-" evidence="9"/>
<dbReference type="PANTHER" id="PTHR47964:SF1">
    <property type="entry name" value="ATP-DEPENDENT DNA HELICASE HOMOLOG RECG, CHLOROPLASTIC"/>
    <property type="match status" value="1"/>
</dbReference>
<comment type="caution">
    <text evidence="12">The sequence shown here is derived from an EMBL/GenBank/DDBJ whole genome shotgun (WGS) entry which is preliminary data.</text>
</comment>
<dbReference type="InterPro" id="IPR047112">
    <property type="entry name" value="RecG/Mfd"/>
</dbReference>
<sequence length="1061" mass="118183">MSMHSEQEEKESVGLQPLLSFGSLLVSRLFNLKGSLLPLLLTTVQERYILVTKSEDDCLRILEDFMFYAEINGGNPLIYFPDAQDAANAGRQVEIIVNDQQNASFITTLDTLIKPINTPEALRSQTLALKTGNDTSREDIVEILHTCFGYRRAALVVEKGEFSLRNYILDLYPPSMEMAVRVEFFGDEIESIRLFSPDTQRTVKAIDELVLLPIQQTEGAAYLFDIFKTERLFFMDDIATESAAFTMSVQGGERPLPQTVVSKTPIVGEGSDAGAISMAGMGVLIEDRQSIAALPQTIETIAQSHRVIMVCSTTAQAQRLSDLFAQSSVPVAIINHEAIGSFTGSVLITVGQLTEGLFIDGLMVLTERELFGEVSRHRSARRGSLTDIVRRLDDLDVGDFVVHQEHGIGVFEGLKKETVEGFVSDMLILGYADDARLYIPAQNIGVIKKYYAHEGALPKLDKLGGKTWQKARKKVKGKVQELAAKLIRHYAQRGIVEAEALCADGPVHAEFDDFFPYEPTSDQLTAIADIKSDLESTRPMDRLLCGDVGYGKTEVAMRAAFKAVYDGKQVAILVPTTILCEQHYLNFKERFSPFSANIDFISRFKTPSKINETLKRLAKGEIDVIIGTQGLLRKDLKVPALGLFIIDEEHRFGVAQKERIKEMKHGTHCLSLSATPIPRTLQMALSGIWTMSTLATPPEDRQAVRTIICQFNQGVLKEAIQRELDRKGQVFFVHNRIADIEKIAAQVKSLVPQASIAVAHGQMNEHQLEDIMVRFIKRGIDILVSTSIIGSGIDIPSANTIIINRADMIGLADLHQLRGRVGRSDVRAYAYMFIPGEDLITEDAKKRLSAMQELSYLGAGLKLALKDMEIRGAGNLLGAQQSGHIYEVGFDTYMDMLQEEIAQLRGMPIEQGTEPVIDLKVEAVIPDEYVEDVTLRLNFYRRIALSKTDDELFALQDEMTDRFGRLPQRLINLFDIMRVRLLCKRTKVLSVLPQNGSVFVAFALEDVPPPEWLSDVETRSSHKIRYNQKGFEVVMGHADPPDVLEGLITLLKSLDGREKGE</sequence>
<dbReference type="PROSITE" id="PS51194">
    <property type="entry name" value="HELICASE_CTER"/>
    <property type="match status" value="1"/>
</dbReference>
<dbReference type="InterPro" id="IPR014001">
    <property type="entry name" value="Helicase_ATP-bd"/>
</dbReference>
<accession>A0ABS6RYI4</accession>
<dbReference type="Proteomes" id="UP001196980">
    <property type="component" value="Unassembled WGS sequence"/>
</dbReference>
<evidence type="ECO:0000259" key="11">
    <source>
        <dbReference type="PROSITE" id="PS51194"/>
    </source>
</evidence>
<dbReference type="SMART" id="SM00490">
    <property type="entry name" value="HELICc"/>
    <property type="match status" value="1"/>
</dbReference>
<dbReference type="InterPro" id="IPR011545">
    <property type="entry name" value="DEAD/DEAH_box_helicase_dom"/>
</dbReference>
<dbReference type="InterPro" id="IPR037235">
    <property type="entry name" value="TRCF-like_C_D7"/>
</dbReference>
<dbReference type="InterPro" id="IPR036101">
    <property type="entry name" value="CarD-like/TRCF_RID_sf"/>
</dbReference>
<dbReference type="InterPro" id="IPR004576">
    <property type="entry name" value="Mfd"/>
</dbReference>
<dbReference type="PANTHER" id="PTHR47964">
    <property type="entry name" value="ATP-DEPENDENT DNA HELICASE HOMOLOG RECG, CHLOROPLASTIC"/>
    <property type="match status" value="1"/>
</dbReference>
<evidence type="ECO:0000256" key="5">
    <source>
        <dbReference type="ARBA" id="ARBA00022806"/>
    </source>
</evidence>
<name>A0ABS6RYI4_9BACT</name>
<dbReference type="SUPFAM" id="SSF141259">
    <property type="entry name" value="CarD-like"/>
    <property type="match status" value="1"/>
</dbReference>
<dbReference type="SUPFAM" id="SSF143517">
    <property type="entry name" value="TRCF domain-like"/>
    <property type="match status" value="1"/>
</dbReference>
<evidence type="ECO:0000313" key="13">
    <source>
        <dbReference type="Proteomes" id="UP001196980"/>
    </source>
</evidence>
<keyword evidence="2 9" id="KW-0547">Nucleotide-binding</keyword>
<dbReference type="HAMAP" id="MF_00969">
    <property type="entry name" value="TRCF"/>
    <property type="match status" value="1"/>
</dbReference>
<dbReference type="Pfam" id="PF02559">
    <property type="entry name" value="CarD_TRCF_RID"/>
    <property type="match status" value="1"/>
</dbReference>
<evidence type="ECO:0000256" key="7">
    <source>
        <dbReference type="ARBA" id="ARBA00023125"/>
    </source>
</evidence>
<evidence type="ECO:0000313" key="12">
    <source>
        <dbReference type="EMBL" id="MBV6341715.1"/>
    </source>
</evidence>
<dbReference type="SMART" id="SM01058">
    <property type="entry name" value="CarD_TRCF"/>
    <property type="match status" value="1"/>
</dbReference>
<keyword evidence="5" id="KW-0347">Helicase</keyword>
<dbReference type="PROSITE" id="PS51192">
    <property type="entry name" value="HELICASE_ATP_BIND_1"/>
    <property type="match status" value="1"/>
</dbReference>
<evidence type="ECO:0000256" key="6">
    <source>
        <dbReference type="ARBA" id="ARBA00022840"/>
    </source>
</evidence>
<comment type="similarity">
    <text evidence="9">In the C-terminal section; belongs to the helicase family. RecG subfamily.</text>
</comment>
<dbReference type="Gene3D" id="3.90.1150.50">
    <property type="entry name" value="Transcription-repair-coupling factor, D7 domain"/>
    <property type="match status" value="1"/>
</dbReference>
<dbReference type="InterPro" id="IPR041471">
    <property type="entry name" value="UvrB_inter"/>
</dbReference>
<comment type="subcellular location">
    <subcellularLocation>
        <location evidence="9">Cytoplasm</location>
    </subcellularLocation>
</comment>
<dbReference type="Pfam" id="PF00271">
    <property type="entry name" value="Helicase_C"/>
    <property type="match status" value="1"/>
</dbReference>
<comment type="function">
    <text evidence="9">Couples transcription and DNA repair by recognizing RNA polymerase (RNAP) stalled at DNA lesions. Mediates ATP-dependent release of RNAP and its truncated transcript from the DNA, and recruitment of nucleotide excision repair machinery to the damaged site.</text>
</comment>
<dbReference type="SMART" id="SM00982">
    <property type="entry name" value="TRCF"/>
    <property type="match status" value="1"/>
</dbReference>
<keyword evidence="4 9" id="KW-0378">Hydrolase</keyword>
<dbReference type="Pfam" id="PF17757">
    <property type="entry name" value="UvrB_inter"/>
    <property type="match status" value="1"/>
</dbReference>
<keyword evidence="1 9" id="KW-0963">Cytoplasm</keyword>
<dbReference type="Gene3D" id="2.40.10.170">
    <property type="match status" value="1"/>
</dbReference>
<evidence type="ECO:0000259" key="10">
    <source>
        <dbReference type="PROSITE" id="PS51192"/>
    </source>
</evidence>
<organism evidence="12 13">
    <name type="scientific">Candidatus Magnetobacterium casense</name>
    <dbReference type="NCBI Taxonomy" id="1455061"/>
    <lineage>
        <taxon>Bacteria</taxon>
        <taxon>Pseudomonadati</taxon>
        <taxon>Nitrospirota</taxon>
        <taxon>Thermodesulfovibrionia</taxon>
        <taxon>Thermodesulfovibrionales</taxon>
        <taxon>Candidatus Magnetobacteriaceae</taxon>
        <taxon>Candidatus Magnetobacterium</taxon>
    </lineage>
</organism>
<keyword evidence="13" id="KW-1185">Reference proteome</keyword>
<keyword evidence="7 9" id="KW-0238">DNA-binding</keyword>
<evidence type="ECO:0000256" key="1">
    <source>
        <dbReference type="ARBA" id="ARBA00022490"/>
    </source>
</evidence>
<feature type="domain" description="Helicase C-terminal" evidence="11">
    <location>
        <begin position="715"/>
        <end position="869"/>
    </location>
</feature>
<evidence type="ECO:0000256" key="3">
    <source>
        <dbReference type="ARBA" id="ARBA00022763"/>
    </source>
</evidence>
<evidence type="ECO:0000256" key="2">
    <source>
        <dbReference type="ARBA" id="ARBA00022741"/>
    </source>
</evidence>
<dbReference type="InterPro" id="IPR003711">
    <property type="entry name" value="CarD-like/TRCF_RID"/>
</dbReference>
<dbReference type="CDD" id="cd17991">
    <property type="entry name" value="DEXHc_TRCF"/>
    <property type="match status" value="1"/>
</dbReference>
<dbReference type="Pfam" id="PF03461">
    <property type="entry name" value="TRCF"/>
    <property type="match status" value="1"/>
</dbReference>
<dbReference type="InterPro" id="IPR001650">
    <property type="entry name" value="Helicase_C-like"/>
</dbReference>
<protein>
    <recommendedName>
        <fullName evidence="9">Transcription-repair-coupling factor</fullName>
        <shortName evidence="9">TRCF</shortName>
        <ecNumber evidence="9">3.6.4.-</ecNumber>
    </recommendedName>
</protein>
<dbReference type="Gene3D" id="3.30.2060.10">
    <property type="entry name" value="Penicillin-binding protein 1b domain"/>
    <property type="match status" value="1"/>
</dbReference>